<dbReference type="Gene3D" id="3.30.450.30">
    <property type="entry name" value="Dynein light chain 2a, cytoplasmic"/>
    <property type="match status" value="1"/>
</dbReference>
<feature type="domain" description="Roadblock/LAMTOR2" evidence="1">
    <location>
        <begin position="11"/>
        <end position="101"/>
    </location>
</feature>
<reference evidence="2 3" key="1">
    <citation type="submission" date="2018-11" db="EMBL/GenBank/DDBJ databases">
        <title>Sequencing the genomes of 1000 actinobacteria strains.</title>
        <authorList>
            <person name="Klenk H.-P."/>
        </authorList>
    </citation>
    <scope>NUCLEOTIDE SEQUENCE [LARGE SCALE GENOMIC DNA]</scope>
    <source>
        <strain evidence="2 3">DSM 44254</strain>
    </source>
</reference>
<proteinExistence type="predicted"/>
<comment type="caution">
    <text evidence="2">The sequence shown here is derived from an EMBL/GenBank/DDBJ whole genome shotgun (WGS) entry which is preliminary data.</text>
</comment>
<dbReference type="InterPro" id="IPR004942">
    <property type="entry name" value="Roadblock/LAMTOR2_dom"/>
</dbReference>
<keyword evidence="3" id="KW-1185">Reference proteome</keyword>
<sequence length="136" mass="14587">MTQTRYPQELHWLLDDLVRRIGEIRQAVLVSRDGLLISASTGIPQGDADRLAAVSSGLHSLAGGVREHFSKTEVKQTIVELDDSLYFLAAAGEGTCLGVLADAGGNIGLVGYEMATLTTRLHKHLGVAARITRPHT</sequence>
<accession>A0A3N1D2S2</accession>
<dbReference type="RefSeq" id="WP_123667068.1">
    <property type="nucleotide sequence ID" value="NZ_RJKE01000001.1"/>
</dbReference>
<gene>
    <name evidence="2" type="ORF">EDD29_5479</name>
</gene>
<protein>
    <recommendedName>
        <fullName evidence="1">Roadblock/LAMTOR2 domain-containing protein</fullName>
    </recommendedName>
</protein>
<dbReference type="PANTHER" id="PTHR36222:SF1">
    <property type="entry name" value="SERINE PROTEASE INHIBITOR RV3364C"/>
    <property type="match status" value="1"/>
</dbReference>
<dbReference type="InterPro" id="IPR053141">
    <property type="entry name" value="Mycobact_SerProt_Inhib_Rv3364c"/>
</dbReference>
<evidence type="ECO:0000313" key="2">
    <source>
        <dbReference type="EMBL" id="ROO87834.1"/>
    </source>
</evidence>
<evidence type="ECO:0000313" key="3">
    <source>
        <dbReference type="Proteomes" id="UP000272400"/>
    </source>
</evidence>
<dbReference type="SUPFAM" id="SSF103196">
    <property type="entry name" value="Roadblock/LC7 domain"/>
    <property type="match status" value="1"/>
</dbReference>
<dbReference type="AlphaFoldDB" id="A0A3N1D2S2"/>
<evidence type="ECO:0000259" key="1">
    <source>
        <dbReference type="SMART" id="SM00960"/>
    </source>
</evidence>
<organism evidence="2 3">
    <name type="scientific">Actinocorallia herbida</name>
    <dbReference type="NCBI Taxonomy" id="58109"/>
    <lineage>
        <taxon>Bacteria</taxon>
        <taxon>Bacillati</taxon>
        <taxon>Actinomycetota</taxon>
        <taxon>Actinomycetes</taxon>
        <taxon>Streptosporangiales</taxon>
        <taxon>Thermomonosporaceae</taxon>
        <taxon>Actinocorallia</taxon>
    </lineage>
</organism>
<dbReference type="EMBL" id="RJKE01000001">
    <property type="protein sequence ID" value="ROO87834.1"/>
    <property type="molecule type" value="Genomic_DNA"/>
</dbReference>
<dbReference type="SMART" id="SM00960">
    <property type="entry name" value="Robl_LC7"/>
    <property type="match status" value="1"/>
</dbReference>
<dbReference type="Pfam" id="PF03259">
    <property type="entry name" value="Robl_LC7"/>
    <property type="match status" value="1"/>
</dbReference>
<name>A0A3N1D2S2_9ACTN</name>
<dbReference type="Proteomes" id="UP000272400">
    <property type="component" value="Unassembled WGS sequence"/>
</dbReference>
<dbReference type="OrthoDB" id="5187023at2"/>
<dbReference type="PANTHER" id="PTHR36222">
    <property type="entry name" value="SERINE PROTEASE INHIBITOR RV3364C"/>
    <property type="match status" value="1"/>
</dbReference>